<feature type="chain" id="PRO_5021841039" description="LTXXQ motif protein" evidence="3">
    <location>
        <begin position="26"/>
        <end position="164"/>
    </location>
</feature>
<proteinExistence type="predicted"/>
<sequence length="164" mass="17930" precursor="true">MDPRSVRMAIIALGTCLCLSLAVNADDAKNTKASKTKPAAKSSQTKPAAKSSQTSGRLPIGWNRLGLSDQQRQKIYTFQADTKKKSATVDQQIDELQKKLKALRATKDGHRDQLDKQIRTVLNPAQREMLALIEAEKKVEKEAGVTPEELPKGKSTAATSKSKD</sequence>
<dbReference type="OrthoDB" id="214204at2"/>
<evidence type="ECO:0000256" key="1">
    <source>
        <dbReference type="SAM" id="Coils"/>
    </source>
</evidence>
<keyword evidence="1" id="KW-0175">Coiled coil</keyword>
<dbReference type="AlphaFoldDB" id="A0A518AY90"/>
<evidence type="ECO:0000313" key="5">
    <source>
        <dbReference type="Proteomes" id="UP000317093"/>
    </source>
</evidence>
<organism evidence="4 5">
    <name type="scientific">Kolteria novifilia</name>
    <dbReference type="NCBI Taxonomy" id="2527975"/>
    <lineage>
        <taxon>Bacteria</taxon>
        <taxon>Pseudomonadati</taxon>
        <taxon>Planctomycetota</taxon>
        <taxon>Planctomycetia</taxon>
        <taxon>Kolteriales</taxon>
        <taxon>Kolteriaceae</taxon>
        <taxon>Kolteria</taxon>
    </lineage>
</organism>
<feature type="region of interest" description="Disordered" evidence="2">
    <location>
        <begin position="29"/>
        <end position="64"/>
    </location>
</feature>
<evidence type="ECO:0000256" key="3">
    <source>
        <dbReference type="SAM" id="SignalP"/>
    </source>
</evidence>
<gene>
    <name evidence="4" type="ORF">Pan216_05300</name>
</gene>
<dbReference type="Proteomes" id="UP000317093">
    <property type="component" value="Chromosome"/>
</dbReference>
<accession>A0A518AY90</accession>
<evidence type="ECO:0000313" key="4">
    <source>
        <dbReference type="EMBL" id="QDU59698.1"/>
    </source>
</evidence>
<evidence type="ECO:0000256" key="2">
    <source>
        <dbReference type="SAM" id="MobiDB-lite"/>
    </source>
</evidence>
<protein>
    <recommendedName>
        <fullName evidence="6">LTXXQ motif protein</fullName>
    </recommendedName>
</protein>
<feature type="coiled-coil region" evidence="1">
    <location>
        <begin position="86"/>
        <end position="113"/>
    </location>
</feature>
<feature type="region of interest" description="Disordered" evidence="2">
    <location>
        <begin position="140"/>
        <end position="164"/>
    </location>
</feature>
<feature type="compositionally biased region" description="Low complexity" evidence="2">
    <location>
        <begin position="154"/>
        <end position="164"/>
    </location>
</feature>
<evidence type="ECO:0008006" key="6">
    <source>
        <dbReference type="Google" id="ProtNLM"/>
    </source>
</evidence>
<keyword evidence="5" id="KW-1185">Reference proteome</keyword>
<reference evidence="4 5" key="1">
    <citation type="submission" date="2019-02" db="EMBL/GenBank/DDBJ databases">
        <title>Deep-cultivation of Planctomycetes and their phenomic and genomic characterization uncovers novel biology.</title>
        <authorList>
            <person name="Wiegand S."/>
            <person name="Jogler M."/>
            <person name="Boedeker C."/>
            <person name="Pinto D."/>
            <person name="Vollmers J."/>
            <person name="Rivas-Marin E."/>
            <person name="Kohn T."/>
            <person name="Peeters S.H."/>
            <person name="Heuer A."/>
            <person name="Rast P."/>
            <person name="Oberbeckmann S."/>
            <person name="Bunk B."/>
            <person name="Jeske O."/>
            <person name="Meyerdierks A."/>
            <person name="Storesund J.E."/>
            <person name="Kallscheuer N."/>
            <person name="Luecker S."/>
            <person name="Lage O.M."/>
            <person name="Pohl T."/>
            <person name="Merkel B.J."/>
            <person name="Hornburger P."/>
            <person name="Mueller R.-W."/>
            <person name="Bruemmer F."/>
            <person name="Labrenz M."/>
            <person name="Spormann A.M."/>
            <person name="Op den Camp H."/>
            <person name="Overmann J."/>
            <person name="Amann R."/>
            <person name="Jetten M.S.M."/>
            <person name="Mascher T."/>
            <person name="Medema M.H."/>
            <person name="Devos D.P."/>
            <person name="Kaster A.-K."/>
            <person name="Ovreas L."/>
            <person name="Rohde M."/>
            <person name="Galperin M.Y."/>
            <person name="Jogler C."/>
        </authorList>
    </citation>
    <scope>NUCLEOTIDE SEQUENCE [LARGE SCALE GENOMIC DNA]</scope>
    <source>
        <strain evidence="4 5">Pan216</strain>
    </source>
</reference>
<feature type="compositionally biased region" description="Low complexity" evidence="2">
    <location>
        <begin position="31"/>
        <end position="46"/>
    </location>
</feature>
<name>A0A518AY90_9BACT</name>
<dbReference type="KEGG" id="knv:Pan216_05300"/>
<dbReference type="RefSeq" id="WP_145254386.1">
    <property type="nucleotide sequence ID" value="NZ_CP036279.1"/>
</dbReference>
<keyword evidence="3" id="KW-0732">Signal</keyword>
<feature type="signal peptide" evidence="3">
    <location>
        <begin position="1"/>
        <end position="25"/>
    </location>
</feature>
<dbReference type="EMBL" id="CP036279">
    <property type="protein sequence ID" value="QDU59698.1"/>
    <property type="molecule type" value="Genomic_DNA"/>
</dbReference>